<dbReference type="InterPro" id="IPR004358">
    <property type="entry name" value="Sig_transdc_His_kin-like_C"/>
</dbReference>
<feature type="domain" description="PAC" evidence="9">
    <location>
        <begin position="134"/>
        <end position="189"/>
    </location>
</feature>
<dbReference type="Pfam" id="PF00072">
    <property type="entry name" value="Response_reg"/>
    <property type="match status" value="1"/>
</dbReference>
<dbReference type="PROSITE" id="PS50110">
    <property type="entry name" value="RESPONSE_REGULATORY"/>
    <property type="match status" value="1"/>
</dbReference>
<proteinExistence type="predicted"/>
<dbReference type="Pfam" id="PF02518">
    <property type="entry name" value="HATPase_c"/>
    <property type="match status" value="1"/>
</dbReference>
<dbReference type="InterPro" id="IPR000700">
    <property type="entry name" value="PAS-assoc_C"/>
</dbReference>
<reference evidence="10 11" key="1">
    <citation type="submission" date="2019-09" db="EMBL/GenBank/DDBJ databases">
        <title>Genomes of family Cryomorphaceae.</title>
        <authorList>
            <person name="Bowman J.P."/>
        </authorList>
    </citation>
    <scope>NUCLEOTIDE SEQUENCE [LARGE SCALE GENOMIC DNA]</scope>
    <source>
        <strain evidence="10 11">LMG 25704</strain>
    </source>
</reference>
<evidence type="ECO:0000259" key="9">
    <source>
        <dbReference type="PROSITE" id="PS50113"/>
    </source>
</evidence>
<dbReference type="InterPro" id="IPR003594">
    <property type="entry name" value="HATPase_dom"/>
</dbReference>
<feature type="coiled-coil region" evidence="6">
    <location>
        <begin position="180"/>
        <end position="207"/>
    </location>
</feature>
<dbReference type="SUPFAM" id="SSF55874">
    <property type="entry name" value="ATPase domain of HSP90 chaperone/DNA topoisomerase II/histidine kinase"/>
    <property type="match status" value="1"/>
</dbReference>
<dbReference type="CDD" id="cd17546">
    <property type="entry name" value="REC_hyHK_CKI1_RcsC-like"/>
    <property type="match status" value="1"/>
</dbReference>
<dbReference type="InterPro" id="IPR013656">
    <property type="entry name" value="PAS_4"/>
</dbReference>
<comment type="catalytic activity">
    <reaction evidence="1">
        <text>ATP + protein L-histidine = ADP + protein N-phospho-L-histidine.</text>
        <dbReference type="EC" id="2.7.13.3"/>
    </reaction>
</comment>
<dbReference type="InterPro" id="IPR001789">
    <property type="entry name" value="Sig_transdc_resp-reg_receiver"/>
</dbReference>
<evidence type="ECO:0000313" key="10">
    <source>
        <dbReference type="EMBL" id="KAB2808035.1"/>
    </source>
</evidence>
<dbReference type="FunFam" id="3.30.565.10:FF:000010">
    <property type="entry name" value="Sensor histidine kinase RcsC"/>
    <property type="match status" value="1"/>
</dbReference>
<feature type="domain" description="Response regulatory" evidence="8">
    <location>
        <begin position="447"/>
        <end position="566"/>
    </location>
</feature>
<dbReference type="InterPro" id="IPR036097">
    <property type="entry name" value="HisK_dim/P_sf"/>
</dbReference>
<keyword evidence="6" id="KW-0175">Coiled coil</keyword>
<name>A0A6N6RFB2_9FLAO</name>
<evidence type="ECO:0000256" key="2">
    <source>
        <dbReference type="ARBA" id="ARBA00012438"/>
    </source>
</evidence>
<keyword evidence="3 5" id="KW-0597">Phosphoprotein</keyword>
<evidence type="ECO:0000256" key="6">
    <source>
        <dbReference type="SAM" id="Coils"/>
    </source>
</evidence>
<dbReference type="Gene3D" id="3.30.565.10">
    <property type="entry name" value="Histidine kinase-like ATPase, C-terminal domain"/>
    <property type="match status" value="1"/>
</dbReference>
<dbReference type="PROSITE" id="PS50109">
    <property type="entry name" value="HIS_KIN"/>
    <property type="match status" value="1"/>
</dbReference>
<dbReference type="InterPro" id="IPR035965">
    <property type="entry name" value="PAS-like_dom_sf"/>
</dbReference>
<dbReference type="Pfam" id="PF08448">
    <property type="entry name" value="PAS_4"/>
    <property type="match status" value="1"/>
</dbReference>
<dbReference type="Pfam" id="PF00512">
    <property type="entry name" value="HisKA"/>
    <property type="match status" value="1"/>
</dbReference>
<evidence type="ECO:0000256" key="5">
    <source>
        <dbReference type="PROSITE-ProRule" id="PRU00169"/>
    </source>
</evidence>
<dbReference type="InterPro" id="IPR005467">
    <property type="entry name" value="His_kinase_dom"/>
</dbReference>
<dbReference type="CDD" id="cd16922">
    <property type="entry name" value="HATPase_EvgS-ArcB-TorS-like"/>
    <property type="match status" value="1"/>
</dbReference>
<feature type="modified residue" description="4-aspartylphosphate" evidence="5">
    <location>
        <position position="496"/>
    </location>
</feature>
<evidence type="ECO:0000256" key="3">
    <source>
        <dbReference type="ARBA" id="ARBA00022553"/>
    </source>
</evidence>
<keyword evidence="11" id="KW-1185">Reference proteome</keyword>
<dbReference type="RefSeq" id="WP_151667849.1">
    <property type="nucleotide sequence ID" value="NZ_WBVO01000009.1"/>
</dbReference>
<evidence type="ECO:0000313" key="11">
    <source>
        <dbReference type="Proteomes" id="UP000468650"/>
    </source>
</evidence>
<evidence type="ECO:0000259" key="8">
    <source>
        <dbReference type="PROSITE" id="PS50110"/>
    </source>
</evidence>
<dbReference type="InterPro" id="IPR011006">
    <property type="entry name" value="CheY-like_superfamily"/>
</dbReference>
<dbReference type="CDD" id="cd00082">
    <property type="entry name" value="HisKA"/>
    <property type="match status" value="1"/>
</dbReference>
<accession>A0A6N6RFB2</accession>
<dbReference type="EMBL" id="WBVO01000009">
    <property type="protein sequence ID" value="KAB2808035.1"/>
    <property type="molecule type" value="Genomic_DNA"/>
</dbReference>
<dbReference type="PANTHER" id="PTHR45339">
    <property type="entry name" value="HYBRID SIGNAL TRANSDUCTION HISTIDINE KINASE J"/>
    <property type="match status" value="1"/>
</dbReference>
<feature type="domain" description="Histidine kinase" evidence="7">
    <location>
        <begin position="207"/>
        <end position="424"/>
    </location>
</feature>
<dbReference type="PRINTS" id="PR00344">
    <property type="entry name" value="BCTRLSENSOR"/>
</dbReference>
<keyword evidence="4" id="KW-0902">Two-component regulatory system</keyword>
<dbReference type="GO" id="GO:0000155">
    <property type="term" value="F:phosphorelay sensor kinase activity"/>
    <property type="evidence" value="ECO:0007669"/>
    <property type="project" value="InterPro"/>
</dbReference>
<dbReference type="SUPFAM" id="SSF55785">
    <property type="entry name" value="PYP-like sensor domain (PAS domain)"/>
    <property type="match status" value="1"/>
</dbReference>
<dbReference type="Gene3D" id="3.30.450.20">
    <property type="entry name" value="PAS domain"/>
    <property type="match status" value="1"/>
</dbReference>
<dbReference type="PROSITE" id="PS50113">
    <property type="entry name" value="PAC"/>
    <property type="match status" value="1"/>
</dbReference>
<dbReference type="SMART" id="SM00448">
    <property type="entry name" value="REC"/>
    <property type="match status" value="1"/>
</dbReference>
<dbReference type="SUPFAM" id="SSF47384">
    <property type="entry name" value="Homodimeric domain of signal transducing histidine kinase"/>
    <property type="match status" value="1"/>
</dbReference>
<feature type="coiled-coil region" evidence="6">
    <location>
        <begin position="2"/>
        <end position="68"/>
    </location>
</feature>
<dbReference type="PANTHER" id="PTHR45339:SF1">
    <property type="entry name" value="HYBRID SIGNAL TRANSDUCTION HISTIDINE KINASE J"/>
    <property type="match status" value="1"/>
</dbReference>
<gene>
    <name evidence="10" type="ORF">F8C67_10715</name>
</gene>
<sequence length="572" mass="65688">MSEELEILRRRLEREKAARKQAEQHLEQHSLELYKANKRLTEINDSLEKEIEERMREIKRQKEFYELIFNVLPARLGVLDSDGRYIFINSRTIPDPKLREWCYGKTNEEVAEKIQMPKDVVEKRIAVFEQLKANPTTADWVEKWHIDGKDKYILSRLHPQFDSEGKLRFYIGYGVNVTENVHANMRLEKAKEEAEAATQAKSDFLSKMTHEIRTPLNAITGLTDVLLKENPQSNEYLEAIKYSADSLLGIINEILDFSKIEAGKMVYENIPFSPTKVFEGIRRTFDYRISEKGLAFEVDYTDLPDSIKGDPQKLSQAMVNLIGNAVKFTANGSITVKAKFERNGEQGNLNVCVCDTGIGIPAERLDSVFASFEQSESSTSRHYGGTGLGLTITQRFIEGMGGSIHVTSEVDKGSRFEFNIPYTWWNDRPNQSEVRKTEVDLALDNSRFLLVEDNLMNQLVFKKMIERWNPTIETASNGEDAIRMMKEQDWDIVFLDIQMPIKSGIETIQEWRQFEGENSRSRQAVVALTADAFEESRKKAIDAGMDDFLTKPVSTDELRRIIIKFMGEQVIS</sequence>
<dbReference type="Gene3D" id="1.10.287.130">
    <property type="match status" value="1"/>
</dbReference>
<evidence type="ECO:0000256" key="4">
    <source>
        <dbReference type="ARBA" id="ARBA00023012"/>
    </source>
</evidence>
<organism evidence="10 11">
    <name type="scientific">Phaeocystidibacter luteus</name>
    <dbReference type="NCBI Taxonomy" id="911197"/>
    <lineage>
        <taxon>Bacteria</taxon>
        <taxon>Pseudomonadati</taxon>
        <taxon>Bacteroidota</taxon>
        <taxon>Flavobacteriia</taxon>
        <taxon>Flavobacteriales</taxon>
        <taxon>Phaeocystidibacteraceae</taxon>
        <taxon>Phaeocystidibacter</taxon>
    </lineage>
</organism>
<comment type="caution">
    <text evidence="10">The sequence shown here is derived from an EMBL/GenBank/DDBJ whole genome shotgun (WGS) entry which is preliminary data.</text>
</comment>
<evidence type="ECO:0000259" key="7">
    <source>
        <dbReference type="PROSITE" id="PS50109"/>
    </source>
</evidence>
<dbReference type="Proteomes" id="UP000468650">
    <property type="component" value="Unassembled WGS sequence"/>
</dbReference>
<dbReference type="OrthoDB" id="9811889at2"/>
<dbReference type="Gene3D" id="3.40.50.2300">
    <property type="match status" value="1"/>
</dbReference>
<evidence type="ECO:0000256" key="1">
    <source>
        <dbReference type="ARBA" id="ARBA00000085"/>
    </source>
</evidence>
<dbReference type="InterPro" id="IPR003661">
    <property type="entry name" value="HisK_dim/P_dom"/>
</dbReference>
<dbReference type="SMART" id="SM00388">
    <property type="entry name" value="HisKA"/>
    <property type="match status" value="1"/>
</dbReference>
<dbReference type="SMART" id="SM00387">
    <property type="entry name" value="HATPase_c"/>
    <property type="match status" value="1"/>
</dbReference>
<dbReference type="EC" id="2.7.13.3" evidence="2"/>
<dbReference type="InterPro" id="IPR036890">
    <property type="entry name" value="HATPase_C_sf"/>
</dbReference>
<dbReference type="SUPFAM" id="SSF52172">
    <property type="entry name" value="CheY-like"/>
    <property type="match status" value="1"/>
</dbReference>
<protein>
    <recommendedName>
        <fullName evidence="2">histidine kinase</fullName>
        <ecNumber evidence="2">2.7.13.3</ecNumber>
    </recommendedName>
</protein>
<dbReference type="AlphaFoldDB" id="A0A6N6RFB2"/>